<dbReference type="AlphaFoldDB" id="A0A7S8DBP2"/>
<organism evidence="2 3">
    <name type="scientific">Fusarium culmorum</name>
    <dbReference type="NCBI Taxonomy" id="5516"/>
    <lineage>
        <taxon>Eukaryota</taxon>
        <taxon>Fungi</taxon>
        <taxon>Dikarya</taxon>
        <taxon>Ascomycota</taxon>
        <taxon>Pezizomycotina</taxon>
        <taxon>Sordariomycetes</taxon>
        <taxon>Hypocreomycetidae</taxon>
        <taxon>Hypocreales</taxon>
        <taxon>Nectriaceae</taxon>
        <taxon>Fusarium</taxon>
    </lineage>
</organism>
<gene>
    <name evidence="2" type="ORF">HYE67_007887</name>
</gene>
<feature type="chain" id="PRO_5030806504" description="Cyanovirin-N domain-containing protein" evidence="1">
    <location>
        <begin position="22"/>
        <end position="153"/>
    </location>
</feature>
<evidence type="ECO:0000313" key="3">
    <source>
        <dbReference type="Proteomes" id="UP000663297"/>
    </source>
</evidence>
<evidence type="ECO:0008006" key="4">
    <source>
        <dbReference type="Google" id="ProtNLM"/>
    </source>
</evidence>
<evidence type="ECO:0000313" key="2">
    <source>
        <dbReference type="EMBL" id="QPC65656.1"/>
    </source>
</evidence>
<dbReference type="Proteomes" id="UP000663297">
    <property type="component" value="Chromosome 3"/>
</dbReference>
<sequence>MPATITALVATAILYGVPVAADWASLGDGVGTGLCPQGGNVLAPVFNDESWDGICASLVEDGLNICTDNKHILAQGDAGSSGFRRNEDLDCADNAPAGHLTCTNTFRDGYGRCGSSFSPHEQPSCGVQVFNADGVVVGNMVFVGGCLPPITPP</sequence>
<proteinExistence type="predicted"/>
<reference evidence="2" key="1">
    <citation type="submission" date="2020-11" db="EMBL/GenBank/DDBJ databases">
        <title>The chromosome-scale genome resource for two endophytic Fusarium species: F. culmorum and F. pseudograminearum.</title>
        <authorList>
            <person name="Yuan Z."/>
        </authorList>
    </citation>
    <scope>NUCLEOTIDE SEQUENCE</scope>
    <source>
        <strain evidence="2">Class2-1B</strain>
    </source>
</reference>
<keyword evidence="1" id="KW-0732">Signal</keyword>
<feature type="signal peptide" evidence="1">
    <location>
        <begin position="1"/>
        <end position="21"/>
    </location>
</feature>
<name>A0A7S8DBP2_FUSCU</name>
<evidence type="ECO:0000256" key="1">
    <source>
        <dbReference type="SAM" id="SignalP"/>
    </source>
</evidence>
<accession>A0A7S8DBP2</accession>
<protein>
    <recommendedName>
        <fullName evidence="4">Cyanovirin-N domain-containing protein</fullName>
    </recommendedName>
</protein>
<dbReference type="EMBL" id="CP064749">
    <property type="protein sequence ID" value="QPC65656.1"/>
    <property type="molecule type" value="Genomic_DNA"/>
</dbReference>